<feature type="compositionally biased region" description="Pro residues" evidence="4">
    <location>
        <begin position="40"/>
        <end position="50"/>
    </location>
</feature>
<evidence type="ECO:0000313" key="6">
    <source>
        <dbReference type="EMBL" id="ORZ37037.1"/>
    </source>
</evidence>
<evidence type="ECO:0000256" key="1">
    <source>
        <dbReference type="ARBA" id="ARBA00022468"/>
    </source>
</evidence>
<feature type="compositionally biased region" description="Low complexity" evidence="4">
    <location>
        <begin position="207"/>
        <end position="243"/>
    </location>
</feature>
<dbReference type="GO" id="GO:0005096">
    <property type="term" value="F:GTPase activator activity"/>
    <property type="evidence" value="ECO:0007669"/>
    <property type="project" value="UniProtKB-KW"/>
</dbReference>
<dbReference type="STRING" id="765915.A0A1Y2HR17"/>
<keyword evidence="2 3" id="KW-0175">Coiled coil</keyword>
<evidence type="ECO:0000259" key="5">
    <source>
        <dbReference type="PROSITE" id="PS50086"/>
    </source>
</evidence>
<dbReference type="Gene3D" id="1.10.472.80">
    <property type="entry name" value="Ypt/Rab-GAP domain of gyp1p, domain 3"/>
    <property type="match status" value="1"/>
</dbReference>
<gene>
    <name evidence="6" type="ORF">BCR44DRAFT_1051098</name>
</gene>
<dbReference type="Gene3D" id="1.10.10.750">
    <property type="entry name" value="Ypt/Rab-GAP domain of gyp1p, domain 1"/>
    <property type="match status" value="1"/>
</dbReference>
<feature type="region of interest" description="Disordered" evidence="4">
    <location>
        <begin position="1"/>
        <end position="68"/>
    </location>
</feature>
<evidence type="ECO:0000256" key="3">
    <source>
        <dbReference type="SAM" id="Coils"/>
    </source>
</evidence>
<dbReference type="FunFam" id="1.10.8.270:FF:000001">
    <property type="entry name" value="TBC1 domain family member 1"/>
    <property type="match status" value="1"/>
</dbReference>
<dbReference type="PANTHER" id="PTHR47219:SF9">
    <property type="entry name" value="GTPASE ACTIVATING PROTEIN AND CENTROSOME-ASSOCIATED, ISOFORM B"/>
    <property type="match status" value="1"/>
</dbReference>
<dbReference type="GO" id="GO:0031267">
    <property type="term" value="F:small GTPase binding"/>
    <property type="evidence" value="ECO:0007669"/>
    <property type="project" value="TreeGrafter"/>
</dbReference>
<dbReference type="FunFam" id="1.10.10.750:FF:000003">
    <property type="entry name" value="GTPase activating protein (Evi5)"/>
    <property type="match status" value="1"/>
</dbReference>
<protein>
    <submittedName>
        <fullName evidence="6">Rab-GTPase-TBC domain-domain-containing protein</fullName>
    </submittedName>
</protein>
<evidence type="ECO:0000256" key="2">
    <source>
        <dbReference type="ARBA" id="ARBA00023054"/>
    </source>
</evidence>
<dbReference type="PROSITE" id="PS50086">
    <property type="entry name" value="TBC_RABGAP"/>
    <property type="match status" value="1"/>
</dbReference>
<feature type="domain" description="Rab-GAP TBC" evidence="5">
    <location>
        <begin position="356"/>
        <end position="541"/>
    </location>
</feature>
<dbReference type="SUPFAM" id="SSF47923">
    <property type="entry name" value="Ypt/Rab-GAP domain of gyp1p"/>
    <property type="match status" value="2"/>
</dbReference>
<dbReference type="FunFam" id="1.10.472.80:FF:000027">
    <property type="entry name" value="GTPase activating protein (Evi5)"/>
    <property type="match status" value="1"/>
</dbReference>
<dbReference type="Gene3D" id="1.10.8.270">
    <property type="entry name" value="putative rabgap domain of human tbc1 domain family member 14 like domains"/>
    <property type="match status" value="1"/>
</dbReference>
<dbReference type="EMBL" id="MCFL01000014">
    <property type="protein sequence ID" value="ORZ37037.1"/>
    <property type="molecule type" value="Genomic_DNA"/>
</dbReference>
<feature type="compositionally biased region" description="Polar residues" evidence="4">
    <location>
        <begin position="99"/>
        <end position="117"/>
    </location>
</feature>
<dbReference type="InterPro" id="IPR035969">
    <property type="entry name" value="Rab-GAP_TBC_sf"/>
</dbReference>
<evidence type="ECO:0000256" key="4">
    <source>
        <dbReference type="SAM" id="MobiDB-lite"/>
    </source>
</evidence>
<organism evidence="6 7">
    <name type="scientific">Catenaria anguillulae PL171</name>
    <dbReference type="NCBI Taxonomy" id="765915"/>
    <lineage>
        <taxon>Eukaryota</taxon>
        <taxon>Fungi</taxon>
        <taxon>Fungi incertae sedis</taxon>
        <taxon>Blastocladiomycota</taxon>
        <taxon>Blastocladiomycetes</taxon>
        <taxon>Blastocladiales</taxon>
        <taxon>Catenariaceae</taxon>
        <taxon>Catenaria</taxon>
    </lineage>
</organism>
<dbReference type="AlphaFoldDB" id="A0A1Y2HR17"/>
<feature type="compositionally biased region" description="Polar residues" evidence="4">
    <location>
        <begin position="188"/>
        <end position="199"/>
    </location>
</feature>
<dbReference type="Proteomes" id="UP000193411">
    <property type="component" value="Unassembled WGS sequence"/>
</dbReference>
<reference evidence="6 7" key="1">
    <citation type="submission" date="2016-07" db="EMBL/GenBank/DDBJ databases">
        <title>Pervasive Adenine N6-methylation of Active Genes in Fungi.</title>
        <authorList>
            <consortium name="DOE Joint Genome Institute"/>
            <person name="Mondo S.J."/>
            <person name="Dannebaum R.O."/>
            <person name="Kuo R.C."/>
            <person name="Labutti K."/>
            <person name="Haridas S."/>
            <person name="Kuo A."/>
            <person name="Salamov A."/>
            <person name="Ahrendt S.R."/>
            <person name="Lipzen A."/>
            <person name="Sullivan W."/>
            <person name="Andreopoulos W.B."/>
            <person name="Clum A."/>
            <person name="Lindquist E."/>
            <person name="Daum C."/>
            <person name="Ramamoorthy G.K."/>
            <person name="Gryganskyi A."/>
            <person name="Culley D."/>
            <person name="Magnuson J.K."/>
            <person name="James T.Y."/>
            <person name="O'Malley M.A."/>
            <person name="Stajich J.E."/>
            <person name="Spatafora J.W."/>
            <person name="Visel A."/>
            <person name="Grigoriev I.V."/>
        </authorList>
    </citation>
    <scope>NUCLEOTIDE SEQUENCE [LARGE SCALE GENOMIC DNA]</scope>
    <source>
        <strain evidence="6 7">PL171</strain>
    </source>
</reference>
<dbReference type="InterPro" id="IPR000195">
    <property type="entry name" value="Rab-GAP-TBC_dom"/>
</dbReference>
<sequence length="759" mass="82382">MASNAAASQHVLAEMKQRDMRPSGSLQSIPLSDAGAVPPSAAPLLPPASPTIPQASPDQDTIVPESSISRVPSSLLSSFDADSLASLSSMGSASDDANLANQPHVTNGSTFGSSAPRIQSALSRGSIASSSSSFSSTSSAPSATGSAASGAPSQAGSGYSSFFNKFRWGGSSAAAPAGGGSKSRGSSPDASQVQPQTAVHSPASALPVPTTPIAMATPIPATPVTPTATPAPTGTVGSASSSSGRGVLAAMAAVVKGTGSTPTSVREVPSAPASPAPPAQVQAQKPGATGSILNEGQATAMGLAPPPMQTGGISRSESAVSFDDDVDWEFWGKVMQDYDMVARKHPKNLQRNVHAGIPAKIRGTVWVLMSGARDPELEREFQRLLPLPSPFEKLIQRDLPRTFPGHEFFSEAGGPGQEALYNVVKAYSLYDPEVGYCQGIAFVAGPLLMNMPDEEAFCVLVKLLNTYNLRHHYTPHMDGLHLRMYQFDKLFEELMPHVYNHLNREGIKSTMYASQWFLTLFAYRFPLDLVMRVFDMIFAEGADVLLKISLALIKRHEQTLLTLEFENLLEYLKTGLFDYYTSANGHEFVQDALKMKITKRKLEVLAGEYENEVKLADGHLVMMETLKSENRRLEERIRQLEKNLTLINQEHVDLANELIQTKVDYSKLKENNDLLAKQVAELRAMVLEERRIGEERYHELMSSKDSEKDALKEQNDMLALQLQEMQRELVDTKLKFAESESDRDSLQKKLNQLKRAFDL</sequence>
<keyword evidence="1" id="KW-0343">GTPase activation</keyword>
<evidence type="ECO:0000313" key="7">
    <source>
        <dbReference type="Proteomes" id="UP000193411"/>
    </source>
</evidence>
<feature type="region of interest" description="Disordered" evidence="4">
    <location>
        <begin position="173"/>
        <end position="243"/>
    </location>
</feature>
<feature type="region of interest" description="Disordered" evidence="4">
    <location>
        <begin position="259"/>
        <end position="292"/>
    </location>
</feature>
<accession>A0A1Y2HR17</accession>
<feature type="compositionally biased region" description="Low complexity" evidence="4">
    <location>
        <begin position="86"/>
        <end position="97"/>
    </location>
</feature>
<dbReference type="PANTHER" id="PTHR47219">
    <property type="entry name" value="RAB GTPASE-ACTIVATING PROTEIN 1-LIKE"/>
    <property type="match status" value="1"/>
</dbReference>
<feature type="region of interest" description="Disordered" evidence="4">
    <location>
        <begin position="86"/>
        <end position="156"/>
    </location>
</feature>
<proteinExistence type="predicted"/>
<dbReference type="Pfam" id="PF23436">
    <property type="entry name" value="RabGap-TBC_2"/>
    <property type="match status" value="1"/>
</dbReference>
<comment type="caution">
    <text evidence="6">The sequence shown here is derived from an EMBL/GenBank/DDBJ whole genome shotgun (WGS) entry which is preliminary data.</text>
</comment>
<dbReference type="InterPro" id="IPR050302">
    <property type="entry name" value="Rab_GAP_TBC_domain"/>
</dbReference>
<keyword evidence="7" id="KW-1185">Reference proteome</keyword>
<dbReference type="SMART" id="SM00164">
    <property type="entry name" value="TBC"/>
    <property type="match status" value="1"/>
</dbReference>
<dbReference type="OrthoDB" id="295078at2759"/>
<name>A0A1Y2HR17_9FUNG</name>
<feature type="compositionally biased region" description="Low complexity" evidence="4">
    <location>
        <begin position="120"/>
        <end position="156"/>
    </location>
</feature>
<feature type="coiled-coil region" evidence="3">
    <location>
        <begin position="616"/>
        <end position="756"/>
    </location>
</feature>